<protein>
    <submittedName>
        <fullName evidence="1">Uncharacterized protein</fullName>
    </submittedName>
</protein>
<organism evidence="1 2">
    <name type="scientific">Lipomyces kononenkoae</name>
    <name type="common">Yeast</name>
    <dbReference type="NCBI Taxonomy" id="34357"/>
    <lineage>
        <taxon>Eukaryota</taxon>
        <taxon>Fungi</taxon>
        <taxon>Dikarya</taxon>
        <taxon>Ascomycota</taxon>
        <taxon>Saccharomycotina</taxon>
        <taxon>Lipomycetes</taxon>
        <taxon>Lipomycetales</taxon>
        <taxon>Lipomycetaceae</taxon>
        <taxon>Lipomyces</taxon>
    </lineage>
</organism>
<evidence type="ECO:0000313" key="1">
    <source>
        <dbReference type="EMBL" id="KAK9236229.1"/>
    </source>
</evidence>
<keyword evidence="2" id="KW-1185">Reference proteome</keyword>
<evidence type="ECO:0000313" key="2">
    <source>
        <dbReference type="Proteomes" id="UP001433508"/>
    </source>
</evidence>
<name>A0ACC3SXR1_LIPKO</name>
<gene>
    <name evidence="1" type="ORF">V1525DRAFT_407655</name>
</gene>
<accession>A0ACC3SXR1</accession>
<sequence length="461" mass="49228">MHSSSNTGTKRATRGGVPGTTTGTSRLSGVSVTQSNGPMKICANPVANVPSLGAAFVASPSESSRTTISYLPATVTTRSPRYRQSQTPLDNGKFFYANEQTKALTSSPSDPVIPHSTRVPSRSTSRLSSSSSNSAATSVLRAKSSISTLRPHSSSPSASPPVAPPNTHQSGHAPSKFVYANGAEEVLSPRRPTLSASGSSTSAPTVYTPTPHFHPASPTFSSLSQGSAQSTGDDPDDHDTPSAVPVETDSARTNRKIMDLEISNASLLAINRTLEREMRGQSRDLRALKRWIQRHNIGGVDFDADMHSVSETDEDSSIDDESGDESKSSGDDDDEDVTIGPFSSKHSAESGKDTLSKSVLERDELVQEEKDLLEAYQAVNGSITNCIFMSDVLLKEAQASLSFKVSEEDLRLGGRVLSYDDTNYIYDYEEGVENDDVDSNTEQNDDNRVGDKGEAIENVAG</sequence>
<reference evidence="2" key="1">
    <citation type="journal article" date="2024" name="Front. Bioeng. Biotechnol.">
        <title>Genome-scale model development and genomic sequencing of the oleaginous clade Lipomyces.</title>
        <authorList>
            <person name="Czajka J.J."/>
            <person name="Han Y."/>
            <person name="Kim J."/>
            <person name="Mondo S.J."/>
            <person name="Hofstad B.A."/>
            <person name="Robles A."/>
            <person name="Haridas S."/>
            <person name="Riley R."/>
            <person name="LaButti K."/>
            <person name="Pangilinan J."/>
            <person name="Andreopoulos W."/>
            <person name="Lipzen A."/>
            <person name="Yan J."/>
            <person name="Wang M."/>
            <person name="Ng V."/>
            <person name="Grigoriev I.V."/>
            <person name="Spatafora J.W."/>
            <person name="Magnuson J.K."/>
            <person name="Baker S.E."/>
            <person name="Pomraning K.R."/>
        </authorList>
    </citation>
    <scope>NUCLEOTIDE SEQUENCE [LARGE SCALE GENOMIC DNA]</scope>
    <source>
        <strain evidence="2">CBS 7786</strain>
    </source>
</reference>
<dbReference type="Proteomes" id="UP001433508">
    <property type="component" value="Unassembled WGS sequence"/>
</dbReference>
<dbReference type="EMBL" id="MU971393">
    <property type="protein sequence ID" value="KAK9236229.1"/>
    <property type="molecule type" value="Genomic_DNA"/>
</dbReference>
<proteinExistence type="predicted"/>
<comment type="caution">
    <text evidence="1">The sequence shown here is derived from an EMBL/GenBank/DDBJ whole genome shotgun (WGS) entry which is preliminary data.</text>
</comment>